<evidence type="ECO:0000313" key="2">
    <source>
        <dbReference type="EMBL" id="KAI6658718.1"/>
    </source>
</evidence>
<evidence type="ECO:0000256" key="1">
    <source>
        <dbReference type="SAM" id="MobiDB-lite"/>
    </source>
</evidence>
<protein>
    <submittedName>
        <fullName evidence="2">Uncharacterized protein</fullName>
    </submittedName>
</protein>
<accession>A0AAV7KCW1</accession>
<dbReference type="EMBL" id="JAKMXF010000079">
    <property type="protein sequence ID" value="KAI6658718.1"/>
    <property type="molecule type" value="Genomic_DNA"/>
</dbReference>
<name>A0AAV7KCW1_9METZ</name>
<gene>
    <name evidence="2" type="ORF">LOD99_10950</name>
</gene>
<evidence type="ECO:0000313" key="3">
    <source>
        <dbReference type="Proteomes" id="UP001165289"/>
    </source>
</evidence>
<feature type="compositionally biased region" description="Polar residues" evidence="1">
    <location>
        <begin position="122"/>
        <end position="134"/>
    </location>
</feature>
<dbReference type="AlphaFoldDB" id="A0AAV7KCW1"/>
<comment type="caution">
    <text evidence="2">The sequence shown here is derived from an EMBL/GenBank/DDBJ whole genome shotgun (WGS) entry which is preliminary data.</text>
</comment>
<feature type="region of interest" description="Disordered" evidence="1">
    <location>
        <begin position="114"/>
        <end position="155"/>
    </location>
</feature>
<sequence>MHHHLIHQTGRTQHAAISITPPLPIPSTWEYKPPPIFIHQTGNINTASILQQLLEYGLTFQTPQDDHPNPFLTSFKGILELDNNSPPLTHYQIPKYEQRTYSRYNQLLKNLKANLKKGEPPNSISRQRPGTTNNEDLHGYEGVSTLPGQDSHERPPHYVYERHLQTEACTVPSKPTHTTL</sequence>
<dbReference type="Proteomes" id="UP001165289">
    <property type="component" value="Unassembled WGS sequence"/>
</dbReference>
<proteinExistence type="predicted"/>
<reference evidence="2 3" key="1">
    <citation type="journal article" date="2023" name="BMC Biol.">
        <title>The compact genome of the sponge Oopsacas minuta (Hexactinellida) is lacking key metazoan core genes.</title>
        <authorList>
            <person name="Santini S."/>
            <person name="Schenkelaars Q."/>
            <person name="Jourda C."/>
            <person name="Duchesne M."/>
            <person name="Belahbib H."/>
            <person name="Rocher C."/>
            <person name="Selva M."/>
            <person name="Riesgo A."/>
            <person name="Vervoort M."/>
            <person name="Leys S.P."/>
            <person name="Kodjabachian L."/>
            <person name="Le Bivic A."/>
            <person name="Borchiellini C."/>
            <person name="Claverie J.M."/>
            <person name="Renard E."/>
        </authorList>
    </citation>
    <scope>NUCLEOTIDE SEQUENCE [LARGE SCALE GENOMIC DNA]</scope>
    <source>
        <strain evidence="2">SPO-2</strain>
    </source>
</reference>
<organism evidence="2 3">
    <name type="scientific">Oopsacas minuta</name>
    <dbReference type="NCBI Taxonomy" id="111878"/>
    <lineage>
        <taxon>Eukaryota</taxon>
        <taxon>Metazoa</taxon>
        <taxon>Porifera</taxon>
        <taxon>Hexactinellida</taxon>
        <taxon>Hexasterophora</taxon>
        <taxon>Lyssacinosida</taxon>
        <taxon>Leucopsacidae</taxon>
        <taxon>Oopsacas</taxon>
    </lineage>
</organism>
<keyword evidence="3" id="KW-1185">Reference proteome</keyword>